<evidence type="ECO:0000313" key="3">
    <source>
        <dbReference type="Proteomes" id="UP000621500"/>
    </source>
</evidence>
<evidence type="ECO:0000313" key="2">
    <source>
        <dbReference type="EMBL" id="GIG97698.1"/>
    </source>
</evidence>
<protein>
    <recommendedName>
        <fullName evidence="4">PE domain-containing protein</fullName>
    </recommendedName>
</protein>
<proteinExistence type="predicted"/>
<organism evidence="2 3">
    <name type="scientific">Plantactinospora mayteni</name>
    <dbReference type="NCBI Taxonomy" id="566021"/>
    <lineage>
        <taxon>Bacteria</taxon>
        <taxon>Bacillati</taxon>
        <taxon>Actinomycetota</taxon>
        <taxon>Actinomycetes</taxon>
        <taxon>Micromonosporales</taxon>
        <taxon>Micromonosporaceae</taxon>
        <taxon>Plantactinospora</taxon>
    </lineage>
</organism>
<dbReference type="RefSeq" id="WP_203859169.1">
    <property type="nucleotide sequence ID" value="NZ_BAAAZQ010000013.1"/>
</dbReference>
<keyword evidence="3" id="KW-1185">Reference proteome</keyword>
<comment type="caution">
    <text evidence="2">The sequence shown here is derived from an EMBL/GenBank/DDBJ whole genome shotgun (WGS) entry which is preliminary data.</text>
</comment>
<dbReference type="EMBL" id="BONX01000028">
    <property type="protein sequence ID" value="GIG97698.1"/>
    <property type="molecule type" value="Genomic_DNA"/>
</dbReference>
<evidence type="ECO:0008006" key="4">
    <source>
        <dbReference type="Google" id="ProtNLM"/>
    </source>
</evidence>
<accession>A0ABQ4ESS1</accession>
<gene>
    <name evidence="2" type="ORF">Pma05_42710</name>
</gene>
<dbReference type="Proteomes" id="UP000621500">
    <property type="component" value="Unassembled WGS sequence"/>
</dbReference>
<evidence type="ECO:0000256" key="1">
    <source>
        <dbReference type="SAM" id="MobiDB-lite"/>
    </source>
</evidence>
<feature type="region of interest" description="Disordered" evidence="1">
    <location>
        <begin position="121"/>
        <end position="150"/>
    </location>
</feature>
<sequence length="150" mass="16574">MAVEDERLGANLAELWLCGRLHFPEMAEIVAGANRLVAGTGGDSSAFERHGAIPNAPGMSGTVTGQVFPVWDELRDTFQQVLARTAERLYDNGDALVEVADGYAAADENAAARSRYVQDREMYREEYPIPDSEDRPAIREPNREFDGELE</sequence>
<reference evidence="2 3" key="1">
    <citation type="submission" date="2021-01" db="EMBL/GenBank/DDBJ databases">
        <title>Whole genome shotgun sequence of Plantactinospora mayteni NBRC 109088.</title>
        <authorList>
            <person name="Komaki H."/>
            <person name="Tamura T."/>
        </authorList>
    </citation>
    <scope>NUCLEOTIDE SEQUENCE [LARGE SCALE GENOMIC DNA]</scope>
    <source>
        <strain evidence="2 3">NBRC 109088</strain>
    </source>
</reference>
<name>A0ABQ4ESS1_9ACTN</name>